<evidence type="ECO:0000256" key="10">
    <source>
        <dbReference type="ARBA" id="ARBA00035225"/>
    </source>
</evidence>
<evidence type="ECO:0000256" key="5">
    <source>
        <dbReference type="ARBA" id="ARBA00022771"/>
    </source>
</evidence>
<name>A0A7C1PDP4_THEPE</name>
<evidence type="ECO:0000256" key="6">
    <source>
        <dbReference type="ARBA" id="ARBA00022833"/>
    </source>
</evidence>
<evidence type="ECO:0000256" key="3">
    <source>
        <dbReference type="ARBA" id="ARBA00022723"/>
    </source>
</evidence>
<keyword evidence="9 11" id="KW-0687">Ribonucleoprotein</keyword>
<reference evidence="13" key="1">
    <citation type="journal article" date="2020" name="mSystems">
        <title>Genome- and Community-Level Interaction Insights into Carbon Utilization and Element Cycling Functions of Hydrothermarchaeota in Hydrothermal Sediment.</title>
        <authorList>
            <person name="Zhou Z."/>
            <person name="Liu Y."/>
            <person name="Xu W."/>
            <person name="Pan J."/>
            <person name="Luo Z.H."/>
            <person name="Li M."/>
        </authorList>
    </citation>
    <scope>NUCLEOTIDE SEQUENCE [LARGE SCALE GENOMIC DNA]</scope>
    <source>
        <strain evidence="14">SpSt-1125</strain>
        <strain evidence="13">SpSt-25</strain>
    </source>
</reference>
<dbReference type="Pfam" id="PF01907">
    <property type="entry name" value="Ribosomal_L37e"/>
    <property type="match status" value="1"/>
</dbReference>
<evidence type="ECO:0000256" key="11">
    <source>
        <dbReference type="HAMAP-Rule" id="MF_00547"/>
    </source>
</evidence>
<feature type="binding site" evidence="11">
    <location>
        <position position="20"/>
    </location>
    <ligand>
        <name>Zn(2+)</name>
        <dbReference type="ChEBI" id="CHEBI:29105"/>
    </ligand>
</feature>
<evidence type="ECO:0000256" key="8">
    <source>
        <dbReference type="ARBA" id="ARBA00022980"/>
    </source>
</evidence>
<keyword evidence="6 11" id="KW-0862">Zinc</keyword>
<comment type="function">
    <text evidence="1 11">Binds to the 23S rRNA.</text>
</comment>
<dbReference type="Gene3D" id="2.20.25.30">
    <property type="match status" value="1"/>
</dbReference>
<comment type="similarity">
    <text evidence="2 11 12">Belongs to the eukaryotic ribosomal protein eL37 family.</text>
</comment>
<dbReference type="HAMAP" id="MF_00547">
    <property type="entry name" value="Ribosomal_eL37"/>
    <property type="match status" value="1"/>
</dbReference>
<proteinExistence type="inferred from homology"/>
<dbReference type="PANTHER" id="PTHR10768:SF0">
    <property type="entry name" value="RIBOSOMAL PROTEIN L37"/>
    <property type="match status" value="1"/>
</dbReference>
<keyword evidence="3 11" id="KW-0479">Metal-binding</keyword>
<comment type="cofactor">
    <cofactor evidence="11">
        <name>Zn(2+)</name>
        <dbReference type="ChEBI" id="CHEBI:29105"/>
    </cofactor>
    <text evidence="11">Binds 1 zinc ion per subunit.</text>
</comment>
<dbReference type="FunFam" id="2.20.25.30:FF:000003">
    <property type="entry name" value="50S ribosomal protein L37e"/>
    <property type="match status" value="1"/>
</dbReference>
<feature type="binding site" evidence="11">
    <location>
        <position position="38"/>
    </location>
    <ligand>
        <name>Zn(2+)</name>
        <dbReference type="ChEBI" id="CHEBI:29105"/>
    </ligand>
</feature>
<dbReference type="GO" id="GO:0019843">
    <property type="term" value="F:rRNA binding"/>
    <property type="evidence" value="ECO:0007669"/>
    <property type="project" value="UniProtKB-KW"/>
</dbReference>
<comment type="function">
    <text evidence="12">Component of the large ribosomal subunit. The ribosome is a large ribonucleoprotein complex responsible for the synthesis of proteins in the cell.</text>
</comment>
<keyword evidence="5 11" id="KW-0863">Zinc-finger</keyword>
<dbReference type="PANTHER" id="PTHR10768">
    <property type="entry name" value="60S RIBOSOMAL PROTEIN L37"/>
    <property type="match status" value="1"/>
</dbReference>
<sequence>MVKGTTSFGKRGRGKTHIRCRRCGRHSFNVRKGYCAHCGFGLSKKLRKYSWQNKKVATRLRLPGK</sequence>
<dbReference type="GO" id="GO:0022625">
    <property type="term" value="C:cytosolic large ribosomal subunit"/>
    <property type="evidence" value="ECO:0007669"/>
    <property type="project" value="TreeGrafter"/>
</dbReference>
<dbReference type="GO" id="GO:0003735">
    <property type="term" value="F:structural constituent of ribosome"/>
    <property type="evidence" value="ECO:0007669"/>
    <property type="project" value="InterPro"/>
</dbReference>
<dbReference type="SUPFAM" id="SSF57829">
    <property type="entry name" value="Zn-binding ribosomal proteins"/>
    <property type="match status" value="1"/>
</dbReference>
<comment type="caution">
    <text evidence="13">The sequence shown here is derived from an EMBL/GenBank/DDBJ whole genome shotgun (WGS) entry which is preliminary data.</text>
</comment>
<dbReference type="GO" id="GO:0006412">
    <property type="term" value="P:translation"/>
    <property type="evidence" value="ECO:0007669"/>
    <property type="project" value="UniProtKB-UniRule"/>
</dbReference>
<gene>
    <name evidence="11" type="primary">rpl37e</name>
    <name evidence="14" type="ORF">ENM88_00160</name>
    <name evidence="13" type="ORF">ENP77_03860</name>
</gene>
<dbReference type="EMBL" id="DRZM01000008">
    <property type="protein sequence ID" value="HHP04148.1"/>
    <property type="molecule type" value="Genomic_DNA"/>
</dbReference>
<dbReference type="GO" id="GO:0008270">
    <property type="term" value="F:zinc ion binding"/>
    <property type="evidence" value="ECO:0007669"/>
    <property type="project" value="UniProtKB-UniRule"/>
</dbReference>
<keyword evidence="7 11" id="KW-0694">RNA-binding</keyword>
<accession>A0A7C1PDP4</accession>
<evidence type="ECO:0000313" key="14">
    <source>
        <dbReference type="EMBL" id="HHP04148.1"/>
    </source>
</evidence>
<feature type="zinc finger region" description="C4-type" evidence="11">
    <location>
        <begin position="20"/>
        <end position="38"/>
    </location>
</feature>
<evidence type="ECO:0000256" key="9">
    <source>
        <dbReference type="ARBA" id="ARBA00023274"/>
    </source>
</evidence>
<dbReference type="NCBIfam" id="NF003214">
    <property type="entry name" value="PRK04179.1"/>
    <property type="match status" value="1"/>
</dbReference>
<dbReference type="PROSITE" id="PS01077">
    <property type="entry name" value="RIBOSOMAL_L37E"/>
    <property type="match status" value="1"/>
</dbReference>
<evidence type="ECO:0000256" key="4">
    <source>
        <dbReference type="ARBA" id="ARBA00022730"/>
    </source>
</evidence>
<feature type="binding site" evidence="11">
    <location>
        <position position="35"/>
    </location>
    <ligand>
        <name>Zn(2+)</name>
        <dbReference type="ChEBI" id="CHEBI:29105"/>
    </ligand>
</feature>
<evidence type="ECO:0000256" key="7">
    <source>
        <dbReference type="ARBA" id="ARBA00022884"/>
    </source>
</evidence>
<organism evidence="13">
    <name type="scientific">Thermofilum pendens</name>
    <dbReference type="NCBI Taxonomy" id="2269"/>
    <lineage>
        <taxon>Archaea</taxon>
        <taxon>Thermoproteota</taxon>
        <taxon>Thermoprotei</taxon>
        <taxon>Thermofilales</taxon>
        <taxon>Thermofilaceae</taxon>
        <taxon>Thermofilum</taxon>
    </lineage>
</organism>
<keyword evidence="8 11" id="KW-0689">Ribosomal protein</keyword>
<feature type="binding site" evidence="11">
    <location>
        <position position="23"/>
    </location>
    <ligand>
        <name>Zn(2+)</name>
        <dbReference type="ChEBI" id="CHEBI:29105"/>
    </ligand>
</feature>
<keyword evidence="4 11" id="KW-0699">rRNA-binding</keyword>
<dbReference type="InterPro" id="IPR011331">
    <property type="entry name" value="Ribosomal_eL37/eL43"/>
</dbReference>
<dbReference type="InterPro" id="IPR018267">
    <property type="entry name" value="Ribosomal_eL37_CS"/>
</dbReference>
<evidence type="ECO:0000313" key="13">
    <source>
        <dbReference type="EMBL" id="HEB48910.1"/>
    </source>
</evidence>
<evidence type="ECO:0000256" key="12">
    <source>
        <dbReference type="RuleBase" id="RU000576"/>
    </source>
</evidence>
<dbReference type="InterPro" id="IPR001569">
    <property type="entry name" value="Ribosomal_eL37"/>
</dbReference>
<dbReference type="InterPro" id="IPR011332">
    <property type="entry name" value="Ribosomal_zn-bd"/>
</dbReference>
<dbReference type="EMBL" id="DSKP01000135">
    <property type="protein sequence ID" value="HEB48910.1"/>
    <property type="molecule type" value="Genomic_DNA"/>
</dbReference>
<evidence type="ECO:0000256" key="1">
    <source>
        <dbReference type="ARBA" id="ARBA00003058"/>
    </source>
</evidence>
<evidence type="ECO:0000256" key="2">
    <source>
        <dbReference type="ARBA" id="ARBA00009805"/>
    </source>
</evidence>
<dbReference type="AlphaFoldDB" id="A0A7C1PDP4"/>
<protein>
    <recommendedName>
        <fullName evidence="10 11">Large ribosomal subunit protein eL37</fullName>
    </recommendedName>
</protein>